<organism evidence="1 2">
    <name type="scientific">Heyndrickxia sporothermodurans</name>
    <dbReference type="NCBI Taxonomy" id="46224"/>
    <lineage>
        <taxon>Bacteria</taxon>
        <taxon>Bacillati</taxon>
        <taxon>Bacillota</taxon>
        <taxon>Bacilli</taxon>
        <taxon>Bacillales</taxon>
        <taxon>Bacillaceae</taxon>
        <taxon>Heyndrickxia</taxon>
    </lineage>
</organism>
<reference evidence="1 2" key="1">
    <citation type="submission" date="2020-12" db="EMBL/GenBank/DDBJ databases">
        <title>Taxonomic evaluation of the Bacillus sporothermodurans group of bacteria based on whole genome sequences.</title>
        <authorList>
            <person name="Fiedler G."/>
            <person name="Herbstmann A.-D."/>
            <person name="Doll E."/>
            <person name="Wenning M."/>
            <person name="Brinks E."/>
            <person name="Kabisch J."/>
            <person name="Breitenwieser F."/>
            <person name="Lappann M."/>
            <person name="Boehnlein C."/>
            <person name="Franz C."/>
        </authorList>
    </citation>
    <scope>NUCLEOTIDE SEQUENCE [LARGE SCALE GENOMIC DNA]</scope>
    <source>
        <strain evidence="1 2">DSM 10599</strain>
    </source>
</reference>
<accession>A0AB37HL59</accession>
<dbReference type="AlphaFoldDB" id="A0AB37HL59"/>
<proteinExistence type="predicted"/>
<dbReference type="EMBL" id="CP066701">
    <property type="protein sequence ID" value="QQX25683.1"/>
    <property type="molecule type" value="Genomic_DNA"/>
</dbReference>
<gene>
    <name evidence="1" type="ORF">JGZ69_01385</name>
</gene>
<name>A0AB37HL59_9BACI</name>
<evidence type="ECO:0000313" key="2">
    <source>
        <dbReference type="Proteomes" id="UP000595512"/>
    </source>
</evidence>
<dbReference type="RefSeq" id="WP_202299825.1">
    <property type="nucleotide sequence ID" value="NZ_CP066701.1"/>
</dbReference>
<evidence type="ECO:0000313" key="1">
    <source>
        <dbReference type="EMBL" id="QQX25683.1"/>
    </source>
</evidence>
<dbReference type="Proteomes" id="UP000595512">
    <property type="component" value="Chromosome"/>
</dbReference>
<sequence>MAIYRVVTYSRYSPYLPGRIYEYINISNLSIRKKRLKWLISLLANHEMGEINDRFYELLNDQTEEMYEPDSHPYDVNWAMYDELQSPSREGSDKV</sequence>
<protein>
    <submittedName>
        <fullName evidence="1">Uncharacterized protein</fullName>
    </submittedName>
</protein>
<dbReference type="KEGG" id="hspo:JGZ69_01385"/>